<dbReference type="InterPro" id="IPR000859">
    <property type="entry name" value="CUB_dom"/>
</dbReference>
<name>A0A8R1I7I0_CAEJA</name>
<dbReference type="CDD" id="cd00037">
    <property type="entry name" value="CLECT"/>
    <property type="match status" value="1"/>
</dbReference>
<dbReference type="SUPFAM" id="SSF56436">
    <property type="entry name" value="C-type lectin-like"/>
    <property type="match status" value="1"/>
</dbReference>
<evidence type="ECO:0000313" key="5">
    <source>
        <dbReference type="Proteomes" id="UP000005237"/>
    </source>
</evidence>
<proteinExistence type="predicted"/>
<accession>A0A8R1I7I0</accession>
<dbReference type="Proteomes" id="UP000005237">
    <property type="component" value="Unassembled WGS sequence"/>
</dbReference>
<comment type="caution">
    <text evidence="2">Lacks conserved residue(s) required for the propagation of feature annotation.</text>
</comment>
<reference evidence="5" key="1">
    <citation type="submission" date="2010-08" db="EMBL/GenBank/DDBJ databases">
        <authorList>
            <consortium name="Caenorhabditis japonica Sequencing Consortium"/>
            <person name="Wilson R.K."/>
        </authorList>
    </citation>
    <scope>NUCLEOTIDE SEQUENCE [LARGE SCALE GENOMIC DNA]</scope>
    <source>
        <strain evidence="5">DF5081</strain>
    </source>
</reference>
<dbReference type="InterPro" id="IPR016186">
    <property type="entry name" value="C-type_lectin-like/link_sf"/>
</dbReference>
<evidence type="ECO:0000256" key="2">
    <source>
        <dbReference type="PROSITE-ProRule" id="PRU00059"/>
    </source>
</evidence>
<keyword evidence="5" id="KW-1185">Reference proteome</keyword>
<evidence type="ECO:0000256" key="1">
    <source>
        <dbReference type="ARBA" id="ARBA00023157"/>
    </source>
</evidence>
<dbReference type="AlphaFoldDB" id="A0A8R1I7I0"/>
<dbReference type="Gene3D" id="3.10.100.10">
    <property type="entry name" value="Mannose-Binding Protein A, subunit A"/>
    <property type="match status" value="1"/>
</dbReference>
<organism evidence="4 5">
    <name type="scientific">Caenorhabditis japonica</name>
    <dbReference type="NCBI Taxonomy" id="281687"/>
    <lineage>
        <taxon>Eukaryota</taxon>
        <taxon>Metazoa</taxon>
        <taxon>Ecdysozoa</taxon>
        <taxon>Nematoda</taxon>
        <taxon>Chromadorea</taxon>
        <taxon>Rhabditida</taxon>
        <taxon>Rhabditina</taxon>
        <taxon>Rhabditomorpha</taxon>
        <taxon>Rhabditoidea</taxon>
        <taxon>Rhabditidae</taxon>
        <taxon>Peloderinae</taxon>
        <taxon>Caenorhabditis</taxon>
    </lineage>
</organism>
<evidence type="ECO:0000313" key="4">
    <source>
        <dbReference type="EnsemblMetazoa" id="CJA24715c.1"/>
    </source>
</evidence>
<dbReference type="EnsemblMetazoa" id="CJA24715c.1">
    <property type="protein sequence ID" value="CJA24715c.1"/>
    <property type="gene ID" value="WBGene00180287"/>
</dbReference>
<keyword evidence="1" id="KW-1015">Disulfide bond</keyword>
<reference evidence="4" key="2">
    <citation type="submission" date="2022-06" db="UniProtKB">
        <authorList>
            <consortium name="EnsemblMetazoa"/>
        </authorList>
    </citation>
    <scope>IDENTIFICATION</scope>
    <source>
        <strain evidence="4">DF5081</strain>
    </source>
</reference>
<sequence length="208" mass="23357">MQNFTKDAGCVQQHQEHHRQHQEHALSCPQLRVQLFDFTVLPALTYGPETISRNLITGTTPEESAQGRYPSTIGCPRSLVIMKKKSSSYSIPGFAHTTTLQPWIASRRNTTTGEFYNLDGSFFYSLMWTKNEPSVNGDCVTYKGVNPVGQQVTQCYQLQPAFCKQTPALCNSGVLGGPYTWSGTFQSPGYPVQYYNNLNCNYLINCKF</sequence>
<dbReference type="InterPro" id="IPR035914">
    <property type="entry name" value="Sperma_CUB_dom_sf"/>
</dbReference>
<protein>
    <submittedName>
        <fullName evidence="4">CUB domain-containing protein</fullName>
    </submittedName>
</protein>
<dbReference type="PROSITE" id="PS01180">
    <property type="entry name" value="CUB"/>
    <property type="match status" value="1"/>
</dbReference>
<evidence type="ECO:0000259" key="3">
    <source>
        <dbReference type="PROSITE" id="PS01180"/>
    </source>
</evidence>
<dbReference type="SUPFAM" id="SSF49854">
    <property type="entry name" value="Spermadhesin, CUB domain"/>
    <property type="match status" value="1"/>
</dbReference>
<feature type="domain" description="CUB" evidence="3">
    <location>
        <begin position="170"/>
        <end position="208"/>
    </location>
</feature>
<dbReference type="InterPro" id="IPR016187">
    <property type="entry name" value="CTDL_fold"/>
</dbReference>